<dbReference type="InterPro" id="IPR036542">
    <property type="entry name" value="PTS_IIA_lac/cel_sf"/>
</dbReference>
<dbReference type="AlphaFoldDB" id="A0A3G5FFZ0"/>
<evidence type="ECO:0000256" key="1">
    <source>
        <dbReference type="ARBA" id="ARBA00004496"/>
    </source>
</evidence>
<reference evidence="19 20" key="1">
    <citation type="journal article" date="2012" name="Int. J. Syst. Evol. Microbiol.">
        <title>Characterization of Tetragenococcus strains from sugar thick juice reveals a novel species, Tetragenococcus osmophilus sp. nov., and divides Tetragenococcus halophilus into two subspecies, T. halophilus subsp. halophilus subsp. nov. and T. halophilus subsp. flandriensis subsp. nov.</title>
        <authorList>
            <person name="Juste A."/>
            <person name="Van Trappen S."/>
            <person name="Verreth C."/>
            <person name="Cleenwerck I."/>
            <person name="De Vos P."/>
            <person name="Lievens B."/>
            <person name="Willems K.A."/>
        </authorList>
    </citation>
    <scope>NUCLEOTIDE SEQUENCE [LARGE SCALE GENOMIC DNA]</scope>
    <source>
        <strain evidence="19 20">LMG 26042</strain>
    </source>
</reference>
<dbReference type="SUPFAM" id="SSF46973">
    <property type="entry name" value="Enzyme IIa from lactose specific PTS, IIa-lac"/>
    <property type="match status" value="1"/>
</dbReference>
<comment type="subunit">
    <text evidence="2">Homotrimer.</text>
</comment>
<keyword evidence="4" id="KW-0813">Transport</keyword>
<evidence type="ECO:0000256" key="18">
    <source>
        <dbReference type="SAM" id="Coils"/>
    </source>
</evidence>
<comment type="subcellular location">
    <subcellularLocation>
        <location evidence="1">Cytoplasm</location>
    </subcellularLocation>
</comment>
<dbReference type="InterPro" id="IPR003188">
    <property type="entry name" value="PTS_IIA_lac/cel"/>
</dbReference>
<keyword evidence="8" id="KW-0808">Transferase</keyword>
<feature type="coiled-coil region" evidence="18">
    <location>
        <begin position="37"/>
        <end position="64"/>
    </location>
</feature>
<evidence type="ECO:0000256" key="12">
    <source>
        <dbReference type="ARBA" id="ARBA00030293"/>
    </source>
</evidence>
<dbReference type="GO" id="GO:0016740">
    <property type="term" value="F:transferase activity"/>
    <property type="evidence" value="ECO:0007669"/>
    <property type="project" value="UniProtKB-KW"/>
</dbReference>
<dbReference type="PROSITE" id="PS51095">
    <property type="entry name" value="PTS_EIIA_TYPE_3"/>
    <property type="match status" value="1"/>
</dbReference>
<name>A0A3G5FFZ0_TETHA</name>
<evidence type="ECO:0000256" key="11">
    <source>
        <dbReference type="ARBA" id="ARBA00022842"/>
    </source>
</evidence>
<dbReference type="PIRSF" id="PIRSF000699">
    <property type="entry name" value="PTS_IILac_III"/>
    <property type="match status" value="1"/>
</dbReference>
<evidence type="ECO:0000256" key="3">
    <source>
        <dbReference type="ARBA" id="ARBA00014322"/>
    </source>
</evidence>
<feature type="binding site" evidence="16">
    <location>
        <position position="82"/>
    </location>
    <ligand>
        <name>Mg(2+)</name>
        <dbReference type="ChEBI" id="CHEBI:18420"/>
        <note>ligand shared between all trimeric partners</note>
    </ligand>
</feature>
<dbReference type="CDD" id="cd00215">
    <property type="entry name" value="PTS_IIA_lac"/>
    <property type="match status" value="1"/>
</dbReference>
<dbReference type="Gene3D" id="1.20.58.80">
    <property type="entry name" value="Phosphotransferase system, lactose/cellobiose-type IIA subunit"/>
    <property type="match status" value="1"/>
</dbReference>
<dbReference type="GO" id="GO:0005737">
    <property type="term" value="C:cytoplasm"/>
    <property type="evidence" value="ECO:0007669"/>
    <property type="project" value="UniProtKB-SubCell"/>
</dbReference>
<dbReference type="GO" id="GO:0009401">
    <property type="term" value="P:phosphoenolpyruvate-dependent sugar phosphotransferase system"/>
    <property type="evidence" value="ECO:0007669"/>
    <property type="project" value="UniProtKB-KW"/>
</dbReference>
<evidence type="ECO:0000256" key="14">
    <source>
        <dbReference type="ARBA" id="ARBA00032708"/>
    </source>
</evidence>
<gene>
    <name evidence="19" type="ORF">C7H83_01470</name>
</gene>
<organism evidence="19 20">
    <name type="scientific">Tetragenococcus halophilus</name>
    <name type="common">Pediococcus halophilus</name>
    <dbReference type="NCBI Taxonomy" id="51669"/>
    <lineage>
        <taxon>Bacteria</taxon>
        <taxon>Bacillati</taxon>
        <taxon>Bacillota</taxon>
        <taxon>Bacilli</taxon>
        <taxon>Lactobacillales</taxon>
        <taxon>Enterococcaceae</taxon>
        <taxon>Tetragenococcus</taxon>
    </lineage>
</organism>
<evidence type="ECO:0000256" key="10">
    <source>
        <dbReference type="ARBA" id="ARBA00022723"/>
    </source>
</evidence>
<sequence length="116" mass="13035">MINKEEISKVGFALVAYAGDAKADLFDALKQARQGNFKKARELVEDANENINEAHNQQTNLLTQEAGGAELDVTFIMVHGQDTLMTTMMLKDEIDYIINQYERITTLEKKVERGGL</sequence>
<dbReference type="EMBL" id="CP027768">
    <property type="protein sequence ID" value="AYW49253.1"/>
    <property type="molecule type" value="Genomic_DNA"/>
</dbReference>
<evidence type="ECO:0000256" key="16">
    <source>
        <dbReference type="PIRSR" id="PIRSR000699-2"/>
    </source>
</evidence>
<keyword evidence="5" id="KW-0963">Cytoplasm</keyword>
<evidence type="ECO:0000256" key="6">
    <source>
        <dbReference type="ARBA" id="ARBA00022553"/>
    </source>
</evidence>
<evidence type="ECO:0000256" key="15">
    <source>
        <dbReference type="PIRSR" id="PIRSR000699-1"/>
    </source>
</evidence>
<keyword evidence="18" id="KW-0175">Coiled coil</keyword>
<evidence type="ECO:0000256" key="5">
    <source>
        <dbReference type="ARBA" id="ARBA00022490"/>
    </source>
</evidence>
<dbReference type="PANTHER" id="PTHR34382:SF9">
    <property type="entry name" value="PHOSPHOTRANSFERASE SYSTEM SUGAR-SPECIFIC EII COMPONENT"/>
    <property type="match status" value="1"/>
</dbReference>
<keyword evidence="10 16" id="KW-0479">Metal-binding</keyword>
<keyword evidence="11 16" id="KW-0460">Magnesium</keyword>
<keyword evidence="7" id="KW-0762">Sugar transport</keyword>
<feature type="active site" description="Tele-phosphohistidine intermediate" evidence="15">
    <location>
        <position position="79"/>
    </location>
</feature>
<dbReference type="RefSeq" id="WP_103892553.1">
    <property type="nucleotide sequence ID" value="NZ_CP027768.1"/>
</dbReference>
<evidence type="ECO:0000256" key="13">
    <source>
        <dbReference type="ARBA" id="ARBA00031467"/>
    </source>
</evidence>
<dbReference type="Proteomes" id="UP000280475">
    <property type="component" value="Chromosome"/>
</dbReference>
<protein>
    <recommendedName>
        <fullName evidence="3">PTS system lactose-specific EIIA component</fullName>
    </recommendedName>
    <alternativeName>
        <fullName evidence="12">EIIA-Lac</fullName>
    </alternativeName>
    <alternativeName>
        <fullName evidence="14">EIII-Lac</fullName>
    </alternativeName>
    <alternativeName>
        <fullName evidence="13">Lactose-specific phosphotransferase enzyme IIA component</fullName>
    </alternativeName>
</protein>
<dbReference type="PANTHER" id="PTHR34382">
    <property type="entry name" value="PTS SYSTEM N,N'-DIACETYLCHITOBIOSE-SPECIFIC EIIA COMPONENT"/>
    <property type="match status" value="1"/>
</dbReference>
<comment type="cofactor">
    <cofactor evidence="16">
        <name>Mg(2+)</name>
        <dbReference type="ChEBI" id="CHEBI:18420"/>
    </cofactor>
    <text evidence="16">Binds 1 Mg(2+) ion per trimer.</text>
</comment>
<evidence type="ECO:0000256" key="7">
    <source>
        <dbReference type="ARBA" id="ARBA00022597"/>
    </source>
</evidence>
<evidence type="ECO:0000256" key="17">
    <source>
        <dbReference type="PROSITE-ProRule" id="PRU00418"/>
    </source>
</evidence>
<dbReference type="Pfam" id="PF02255">
    <property type="entry name" value="PTS_IIA"/>
    <property type="match status" value="1"/>
</dbReference>
<feature type="modified residue" description="Phosphohistidine; by HPr" evidence="17">
    <location>
        <position position="79"/>
    </location>
</feature>
<proteinExistence type="predicted"/>
<evidence type="ECO:0000256" key="2">
    <source>
        <dbReference type="ARBA" id="ARBA00011233"/>
    </source>
</evidence>
<keyword evidence="6" id="KW-0597">Phosphoprotein</keyword>
<evidence type="ECO:0000256" key="9">
    <source>
        <dbReference type="ARBA" id="ARBA00022683"/>
    </source>
</evidence>
<keyword evidence="9" id="KW-0598">Phosphotransferase system</keyword>
<evidence type="ECO:0000313" key="20">
    <source>
        <dbReference type="Proteomes" id="UP000280475"/>
    </source>
</evidence>
<accession>A0A3G5FFZ0</accession>
<evidence type="ECO:0000256" key="8">
    <source>
        <dbReference type="ARBA" id="ARBA00022679"/>
    </source>
</evidence>
<evidence type="ECO:0000313" key="19">
    <source>
        <dbReference type="EMBL" id="AYW49253.1"/>
    </source>
</evidence>
<dbReference type="GO" id="GO:0046872">
    <property type="term" value="F:metal ion binding"/>
    <property type="evidence" value="ECO:0007669"/>
    <property type="project" value="UniProtKB-KW"/>
</dbReference>
<evidence type="ECO:0000256" key="4">
    <source>
        <dbReference type="ARBA" id="ARBA00022448"/>
    </source>
</evidence>